<reference evidence="1 2" key="1">
    <citation type="submission" date="2020-08" db="EMBL/GenBank/DDBJ databases">
        <authorList>
            <person name="Newling K."/>
            <person name="Davey J."/>
            <person name="Forrester S."/>
        </authorList>
    </citation>
    <scope>NUCLEOTIDE SEQUENCE [LARGE SCALE GENOMIC DNA]</scope>
    <source>
        <strain evidence="2">Crithidia deanei Carvalho (ATCC PRA-265)</strain>
    </source>
</reference>
<dbReference type="Proteomes" id="UP000515908">
    <property type="component" value="Chromosome 27"/>
</dbReference>
<dbReference type="VEuPathDB" id="TriTrypDB:ADEAN_001022600"/>
<keyword evidence="2" id="KW-1185">Reference proteome</keyword>
<name>A0A7G2CTQ4_9TRYP</name>
<gene>
    <name evidence="1" type="ORF">ADEAN_001022600</name>
</gene>
<proteinExistence type="predicted"/>
<organism evidence="1 2">
    <name type="scientific">Angomonas deanei</name>
    <dbReference type="NCBI Taxonomy" id="59799"/>
    <lineage>
        <taxon>Eukaryota</taxon>
        <taxon>Discoba</taxon>
        <taxon>Euglenozoa</taxon>
        <taxon>Kinetoplastea</taxon>
        <taxon>Metakinetoplastina</taxon>
        <taxon>Trypanosomatida</taxon>
        <taxon>Trypanosomatidae</taxon>
        <taxon>Strigomonadinae</taxon>
        <taxon>Angomonas</taxon>
    </lineage>
</organism>
<dbReference type="AlphaFoldDB" id="A0A7G2CTQ4"/>
<evidence type="ECO:0000313" key="2">
    <source>
        <dbReference type="Proteomes" id="UP000515908"/>
    </source>
</evidence>
<evidence type="ECO:0000313" key="1">
    <source>
        <dbReference type="EMBL" id="CAD2222679.1"/>
    </source>
</evidence>
<sequence length="130" mass="14795">MECYLSYVLGGLREEVWSLYCRELVLDCFTLTHENVETLREAGLTEESFLKNVLPLLSSARVVIHVKTVLVQKTTTDLTPLLEMKYLRAVRLDLPKNNNNDKEDDGLTAVKDALRAKGVQIEEEKETSPQ</sequence>
<accession>A0A7G2CTQ4</accession>
<protein>
    <submittedName>
        <fullName evidence="1">Uncharacterized protein</fullName>
    </submittedName>
</protein>
<dbReference type="EMBL" id="LR877171">
    <property type="protein sequence ID" value="CAD2222679.1"/>
    <property type="molecule type" value="Genomic_DNA"/>
</dbReference>